<dbReference type="Proteomes" id="UP000015102">
    <property type="component" value="Unassembled WGS sequence"/>
</dbReference>
<evidence type="ECO:0000256" key="1">
    <source>
        <dbReference type="ARBA" id="ARBA00022527"/>
    </source>
</evidence>
<evidence type="ECO:0000313" key="9">
    <source>
        <dbReference type="EnsemblMetazoa" id="MESCA007388-PA"/>
    </source>
</evidence>
<keyword evidence="2" id="KW-0808">Transferase</keyword>
<dbReference type="AlphaFoldDB" id="T1GUH5"/>
<dbReference type="GO" id="GO:0043065">
    <property type="term" value="P:positive regulation of apoptotic process"/>
    <property type="evidence" value="ECO:0007669"/>
    <property type="project" value="TreeGrafter"/>
</dbReference>
<dbReference type="EnsemblMetazoa" id="MESCA007388-RA">
    <property type="protein sequence ID" value="MESCA007388-PA"/>
    <property type="gene ID" value="MESCA007388"/>
</dbReference>
<dbReference type="GO" id="GO:0004674">
    <property type="term" value="F:protein serine/threonine kinase activity"/>
    <property type="evidence" value="ECO:0007669"/>
    <property type="project" value="UniProtKB-KW"/>
</dbReference>
<evidence type="ECO:0000256" key="4">
    <source>
        <dbReference type="ARBA" id="ARBA00022777"/>
    </source>
</evidence>
<dbReference type="GO" id="GO:0005634">
    <property type="term" value="C:nucleus"/>
    <property type="evidence" value="ECO:0007669"/>
    <property type="project" value="TreeGrafter"/>
</dbReference>
<dbReference type="PANTHER" id="PTHR24342">
    <property type="entry name" value="SERINE/THREONINE-PROTEIN KINASE 17"/>
    <property type="match status" value="1"/>
</dbReference>
<evidence type="ECO:0000313" key="10">
    <source>
        <dbReference type="Proteomes" id="UP000015102"/>
    </source>
</evidence>
<dbReference type="GO" id="GO:0005524">
    <property type="term" value="F:ATP binding"/>
    <property type="evidence" value="ECO:0007669"/>
    <property type="project" value="UniProtKB-KW"/>
</dbReference>
<feature type="region of interest" description="Disordered" evidence="6">
    <location>
        <begin position="77"/>
        <end position="128"/>
    </location>
</feature>
<feature type="chain" id="PRO_5004588518" description="Protein kinase domain-containing protein" evidence="7">
    <location>
        <begin position="21"/>
        <end position="172"/>
    </location>
</feature>
<proteinExistence type="predicted"/>
<feature type="compositionally biased region" description="Basic residues" evidence="6">
    <location>
        <begin position="77"/>
        <end position="100"/>
    </location>
</feature>
<dbReference type="GO" id="GO:0035556">
    <property type="term" value="P:intracellular signal transduction"/>
    <property type="evidence" value="ECO:0007669"/>
    <property type="project" value="TreeGrafter"/>
</dbReference>
<feature type="signal peptide" evidence="7">
    <location>
        <begin position="1"/>
        <end position="20"/>
    </location>
</feature>
<keyword evidence="3" id="KW-0547">Nucleotide-binding</keyword>
<dbReference type="InterPro" id="IPR000719">
    <property type="entry name" value="Prot_kinase_dom"/>
</dbReference>
<dbReference type="Pfam" id="PF00069">
    <property type="entry name" value="Pkinase"/>
    <property type="match status" value="1"/>
</dbReference>
<dbReference type="EMBL" id="CAQQ02195099">
    <property type="status" value="NOT_ANNOTATED_CDS"/>
    <property type="molecule type" value="Genomic_DNA"/>
</dbReference>
<evidence type="ECO:0000259" key="8">
    <source>
        <dbReference type="PROSITE" id="PS50011"/>
    </source>
</evidence>
<accession>T1GUH5</accession>
<sequence>MWSVGVICYVLLSGISPFMGETDIETMANVTVAKYDFDDEAFSQVSKEALDFISKLLVKDLSSRMTATQCLEHTWLKRKPKPKTSAKPKKVPPPKLKKISKSPPATPTTETKVNGNGTTEEQKKDVELSKDNLKTFIERWEEHPNSPYVFDVESNVIMPLKDSSRNSISSSR</sequence>
<evidence type="ECO:0000256" key="6">
    <source>
        <dbReference type="SAM" id="MobiDB-lite"/>
    </source>
</evidence>
<dbReference type="Gene3D" id="1.10.510.10">
    <property type="entry name" value="Transferase(Phosphotransferase) domain 1"/>
    <property type="match status" value="1"/>
</dbReference>
<evidence type="ECO:0000256" key="5">
    <source>
        <dbReference type="ARBA" id="ARBA00022840"/>
    </source>
</evidence>
<feature type="compositionally biased region" description="Polar residues" evidence="6">
    <location>
        <begin position="107"/>
        <end position="119"/>
    </location>
</feature>
<evidence type="ECO:0000256" key="7">
    <source>
        <dbReference type="SAM" id="SignalP"/>
    </source>
</evidence>
<keyword evidence="7" id="KW-0732">Signal</keyword>
<reference evidence="10" key="1">
    <citation type="submission" date="2013-02" db="EMBL/GenBank/DDBJ databases">
        <authorList>
            <person name="Hughes D."/>
        </authorList>
    </citation>
    <scope>NUCLEOTIDE SEQUENCE</scope>
    <source>
        <strain>Durham</strain>
        <strain evidence="10">NC isolate 2 -- Noor lab</strain>
    </source>
</reference>
<dbReference type="PROSITE" id="PS50011">
    <property type="entry name" value="PROTEIN_KINASE_DOM"/>
    <property type="match status" value="1"/>
</dbReference>
<dbReference type="HOGENOM" id="CLU_1559155_0_0_1"/>
<dbReference type="STRING" id="36166.T1GUH5"/>
<keyword evidence="4" id="KW-0418">Kinase</keyword>
<dbReference type="InterPro" id="IPR011009">
    <property type="entry name" value="Kinase-like_dom_sf"/>
</dbReference>
<protein>
    <recommendedName>
        <fullName evidence="8">Protein kinase domain-containing protein</fullName>
    </recommendedName>
</protein>
<keyword evidence="1" id="KW-0723">Serine/threonine-protein kinase</keyword>
<name>T1GUH5_MEGSC</name>
<organism evidence="9 10">
    <name type="scientific">Megaselia scalaris</name>
    <name type="common">Humpbacked fly</name>
    <name type="synonym">Phora scalaris</name>
    <dbReference type="NCBI Taxonomy" id="36166"/>
    <lineage>
        <taxon>Eukaryota</taxon>
        <taxon>Metazoa</taxon>
        <taxon>Ecdysozoa</taxon>
        <taxon>Arthropoda</taxon>
        <taxon>Hexapoda</taxon>
        <taxon>Insecta</taxon>
        <taxon>Pterygota</taxon>
        <taxon>Neoptera</taxon>
        <taxon>Endopterygota</taxon>
        <taxon>Diptera</taxon>
        <taxon>Brachycera</taxon>
        <taxon>Muscomorpha</taxon>
        <taxon>Platypezoidea</taxon>
        <taxon>Phoridae</taxon>
        <taxon>Megaseliini</taxon>
        <taxon>Megaselia</taxon>
    </lineage>
</organism>
<keyword evidence="10" id="KW-1185">Reference proteome</keyword>
<keyword evidence="5" id="KW-0067">ATP-binding</keyword>
<reference evidence="9" key="2">
    <citation type="submission" date="2015-06" db="UniProtKB">
        <authorList>
            <consortium name="EnsemblMetazoa"/>
        </authorList>
    </citation>
    <scope>IDENTIFICATION</scope>
</reference>
<dbReference type="EMBL" id="CAQQ02195100">
    <property type="status" value="NOT_ANNOTATED_CDS"/>
    <property type="molecule type" value="Genomic_DNA"/>
</dbReference>
<feature type="domain" description="Protein kinase" evidence="8">
    <location>
        <begin position="1"/>
        <end position="76"/>
    </location>
</feature>
<evidence type="ECO:0000256" key="2">
    <source>
        <dbReference type="ARBA" id="ARBA00022679"/>
    </source>
</evidence>
<dbReference type="PANTHER" id="PTHR24342:SF20">
    <property type="entry name" value="MYOSIN LIGHT CHAIN KINASE, SMOOTH MUSCLE"/>
    <property type="match status" value="1"/>
</dbReference>
<evidence type="ECO:0000256" key="3">
    <source>
        <dbReference type="ARBA" id="ARBA00022741"/>
    </source>
</evidence>
<dbReference type="SUPFAM" id="SSF56112">
    <property type="entry name" value="Protein kinase-like (PK-like)"/>
    <property type="match status" value="1"/>
</dbReference>